<organism evidence="1 2">
    <name type="scientific">Snuella sedimenti</name>
    <dbReference type="NCBI Taxonomy" id="2798802"/>
    <lineage>
        <taxon>Bacteria</taxon>
        <taxon>Pseudomonadati</taxon>
        <taxon>Bacteroidota</taxon>
        <taxon>Flavobacteriia</taxon>
        <taxon>Flavobacteriales</taxon>
        <taxon>Flavobacteriaceae</taxon>
        <taxon>Snuella</taxon>
    </lineage>
</organism>
<accession>A0A8J7IUS9</accession>
<dbReference type="Pfam" id="PF20113">
    <property type="entry name" value="DUF6503"/>
    <property type="match status" value="1"/>
</dbReference>
<dbReference type="InterPro" id="IPR045444">
    <property type="entry name" value="DUF6503"/>
</dbReference>
<dbReference type="Proteomes" id="UP000610931">
    <property type="component" value="Unassembled WGS sequence"/>
</dbReference>
<dbReference type="RefSeq" id="WP_199115113.1">
    <property type="nucleotide sequence ID" value="NZ_JAELVQ010000010.1"/>
</dbReference>
<evidence type="ECO:0000313" key="2">
    <source>
        <dbReference type="Proteomes" id="UP000610931"/>
    </source>
</evidence>
<keyword evidence="2" id="KW-1185">Reference proteome</keyword>
<gene>
    <name evidence="1" type="ORF">JF259_09700</name>
</gene>
<dbReference type="PROSITE" id="PS51257">
    <property type="entry name" value="PROKAR_LIPOPROTEIN"/>
    <property type="match status" value="1"/>
</dbReference>
<name>A0A8J7IUS9_9FLAO</name>
<protein>
    <submittedName>
        <fullName evidence="1">Uncharacterized protein</fullName>
    </submittedName>
</protein>
<proteinExistence type="predicted"/>
<dbReference type="AlphaFoldDB" id="A0A8J7IUS9"/>
<evidence type="ECO:0000313" key="1">
    <source>
        <dbReference type="EMBL" id="MBJ6368360.1"/>
    </source>
</evidence>
<sequence>MKYFYFLIVISSFLACRQPGEANVKKVDGPNQFPKAITEVFKAHGGLALWYNMRSLEFEIQKQDQNELTITDLKSRKSFVDLPNHSIGYNGTKVWLLNKDTVAYKGNAKFYHNLMFYFFAMPFVLADDGIIYSEVKPLEFEGKQYPGIKITYSSGVGESPDDEYVLYFDPKTNQMVWLAYTVTYFSKEKSKTYHFIKYDSWQSVDGLKVPKTLVWFNYENNLPTTERNRLEFTEVKFSETPPKATVFEKPEDAAFVD</sequence>
<comment type="caution">
    <text evidence="1">The sequence shown here is derived from an EMBL/GenBank/DDBJ whole genome shotgun (WGS) entry which is preliminary data.</text>
</comment>
<reference evidence="1" key="1">
    <citation type="submission" date="2020-12" db="EMBL/GenBank/DDBJ databases">
        <title>Snuella sp. nov., isolated from sediment in Incheon.</title>
        <authorList>
            <person name="Kim W."/>
        </authorList>
    </citation>
    <scope>NUCLEOTIDE SEQUENCE</scope>
    <source>
        <strain evidence="1">CAU 1569</strain>
    </source>
</reference>
<dbReference type="EMBL" id="JAELVQ010000010">
    <property type="protein sequence ID" value="MBJ6368360.1"/>
    <property type="molecule type" value="Genomic_DNA"/>
</dbReference>